<dbReference type="SUPFAM" id="SSF55874">
    <property type="entry name" value="ATPase domain of HSP90 chaperone/DNA topoisomerase II/histidine kinase"/>
    <property type="match status" value="1"/>
</dbReference>
<dbReference type="SMART" id="SM00387">
    <property type="entry name" value="HATPase_c"/>
    <property type="match status" value="1"/>
</dbReference>
<dbReference type="CDD" id="cd16917">
    <property type="entry name" value="HATPase_UhpB-NarQ-NarX-like"/>
    <property type="match status" value="1"/>
</dbReference>
<dbReference type="GO" id="GO:0046983">
    <property type="term" value="F:protein dimerization activity"/>
    <property type="evidence" value="ECO:0007669"/>
    <property type="project" value="InterPro"/>
</dbReference>
<keyword evidence="4" id="KW-0472">Membrane</keyword>
<evidence type="ECO:0000259" key="5">
    <source>
        <dbReference type="PROSITE" id="PS50109"/>
    </source>
</evidence>
<gene>
    <name evidence="8" type="primary">nreB</name>
    <name evidence="8" type="ORF">AW06_003721</name>
</gene>
<dbReference type="Gene3D" id="3.30.450.20">
    <property type="entry name" value="PAS domain"/>
    <property type="match status" value="2"/>
</dbReference>
<dbReference type="AlphaFoldDB" id="A0A080M2D8"/>
<feature type="domain" description="PAS" evidence="6">
    <location>
        <begin position="379"/>
        <end position="421"/>
    </location>
</feature>
<dbReference type="InterPro" id="IPR013656">
    <property type="entry name" value="PAS_4"/>
</dbReference>
<dbReference type="PROSITE" id="PS50109">
    <property type="entry name" value="HIS_KIN"/>
    <property type="match status" value="1"/>
</dbReference>
<dbReference type="GO" id="GO:0000155">
    <property type="term" value="F:phosphorelay sensor kinase activity"/>
    <property type="evidence" value="ECO:0007669"/>
    <property type="project" value="InterPro"/>
</dbReference>
<proteinExistence type="predicted"/>
<feature type="transmembrane region" description="Helical" evidence="4">
    <location>
        <begin position="21"/>
        <end position="43"/>
    </location>
</feature>
<keyword evidence="4" id="KW-1133">Transmembrane helix</keyword>
<dbReference type="Pfam" id="PF13426">
    <property type="entry name" value="PAS_9"/>
    <property type="match status" value="1"/>
</dbReference>
<dbReference type="GO" id="GO:0016020">
    <property type="term" value="C:membrane"/>
    <property type="evidence" value="ECO:0007669"/>
    <property type="project" value="InterPro"/>
</dbReference>
<dbReference type="Gene3D" id="1.20.5.1930">
    <property type="match status" value="1"/>
</dbReference>
<dbReference type="CDD" id="cd00130">
    <property type="entry name" value="PAS"/>
    <property type="match status" value="2"/>
</dbReference>
<evidence type="ECO:0000313" key="8">
    <source>
        <dbReference type="EMBL" id="KFB75231.1"/>
    </source>
</evidence>
<dbReference type="InterPro" id="IPR011712">
    <property type="entry name" value="Sig_transdc_His_kin_sub3_dim/P"/>
</dbReference>
<dbReference type="PANTHER" id="PTHR24421">
    <property type="entry name" value="NITRATE/NITRITE SENSOR PROTEIN NARX-RELATED"/>
    <property type="match status" value="1"/>
</dbReference>
<feature type="domain" description="PAC" evidence="7">
    <location>
        <begin position="560"/>
        <end position="612"/>
    </location>
</feature>
<dbReference type="EC" id="2.7.13.3" evidence="8"/>
<evidence type="ECO:0000256" key="3">
    <source>
        <dbReference type="ARBA" id="ARBA00023012"/>
    </source>
</evidence>
<keyword evidence="9" id="KW-1185">Reference proteome</keyword>
<evidence type="ECO:0000256" key="2">
    <source>
        <dbReference type="ARBA" id="ARBA00022777"/>
    </source>
</evidence>
<dbReference type="PROSITE" id="PS50112">
    <property type="entry name" value="PAS"/>
    <property type="match status" value="2"/>
</dbReference>
<dbReference type="Pfam" id="PF07730">
    <property type="entry name" value="HisKA_3"/>
    <property type="match status" value="1"/>
</dbReference>
<dbReference type="InterPro" id="IPR035965">
    <property type="entry name" value="PAS-like_dom_sf"/>
</dbReference>
<sequence>MVTPDRFSLRFKQPPHSRLRGMVGVTLGLLSIVPLLDVGIVYLENPRLKQQAFADLNAIAALKAGQIEAWLDERRADAIVLGASPGFIEDAVRVARDEDADARRRLVERLETLKRVYAYDGFMVVDGRAQQIYALGLHDLIAEAPVRKALQSAFLTNRVTMTDLYRSEPGRVHLDWVVPLVKEIEGERKVVGAVILDAPVERIVFPLIQSWPTPSPSAETLLVRKEGDTVLYLNELRHRMATALEFSQYLDTPELPAARAVLTDAVQVMEGMDYRGVVVLAATRPVKGTPWHLVAKVDRDEVLSPLRNLLFWVSLVASATLVVVALLIILLWRQELRTHDLELASQEVEKDRLLRFFFDLPFVGMTILSTDKLHWLRCNNRLCEILGYSREELVDLTWTQLIHRDDFATDLSQFERVSSGAANGFQTDRRFLRKDGKVINATIDVRAVRQEDGHVDFYVATVQDITARLQAEGLAQEVLDNVNQGFVVYDYAARVVIWNRFLERALGVPREAAIGKHLHELFPQARQHGLEAYLMRALAGEMCMADEFLPRLRGTTELLDAEEARVRRDDPLLLWTLSTYAPHRNANGDIDGVLVNVVDMTALKHSQDSLVESNEKLRQLTQYLERVREEERVRIARELHDDLGSTLTGVKWAVAMAIDRAQEAALPSDEQLVYASQLLDSAVDTMRRIISDLRPSVLDQLGVWTAIEWYAGQIQERTGLQCKVSIADEVAASNVDSERATALFRIVQEALTNVVRHAQASSVEIVIHREASTVMILVEDDGVGMGNEDLIKAESWGLLGIRERAARFGGDITLSRGVKKGTVIVLRMPV</sequence>
<name>A0A080M2D8_9PROT</name>
<dbReference type="NCBIfam" id="TIGR00229">
    <property type="entry name" value="sensory_box"/>
    <property type="match status" value="2"/>
</dbReference>
<dbReference type="InterPro" id="IPR050482">
    <property type="entry name" value="Sensor_HK_TwoCompSys"/>
</dbReference>
<feature type="domain" description="PAS" evidence="6">
    <location>
        <begin position="471"/>
        <end position="541"/>
    </location>
</feature>
<evidence type="ECO:0000259" key="7">
    <source>
        <dbReference type="PROSITE" id="PS50113"/>
    </source>
</evidence>
<accession>A0A080M2D8</accession>
<protein>
    <submittedName>
        <fullName evidence="8">Oxygen sensor histidine kinase NreB</fullName>
        <ecNumber evidence="8">2.7.13.3</ecNumber>
    </submittedName>
</protein>
<evidence type="ECO:0000256" key="4">
    <source>
        <dbReference type="SAM" id="Phobius"/>
    </source>
</evidence>
<dbReference type="Pfam" id="PF02518">
    <property type="entry name" value="HATPase_c"/>
    <property type="match status" value="1"/>
</dbReference>
<keyword evidence="1 8" id="KW-0808">Transferase</keyword>
<keyword evidence="2 8" id="KW-0418">Kinase</keyword>
<dbReference type="STRING" id="1453999.AW06_003721"/>
<evidence type="ECO:0000313" key="9">
    <source>
        <dbReference type="Proteomes" id="UP000021315"/>
    </source>
</evidence>
<feature type="domain" description="Histidine kinase" evidence="5">
    <location>
        <begin position="638"/>
        <end position="830"/>
    </location>
</feature>
<dbReference type="InterPro" id="IPR000014">
    <property type="entry name" value="PAS"/>
</dbReference>
<comment type="caution">
    <text evidence="8">The sequence shown here is derived from an EMBL/GenBank/DDBJ whole genome shotgun (WGS) entry which is preliminary data.</text>
</comment>
<keyword evidence="4" id="KW-0812">Transmembrane</keyword>
<dbReference type="InterPro" id="IPR001610">
    <property type="entry name" value="PAC"/>
</dbReference>
<dbReference type="Pfam" id="PF08448">
    <property type="entry name" value="PAS_4"/>
    <property type="match status" value="1"/>
</dbReference>
<dbReference type="Proteomes" id="UP000021315">
    <property type="component" value="Unassembled WGS sequence"/>
</dbReference>
<dbReference type="Gene3D" id="3.30.565.10">
    <property type="entry name" value="Histidine kinase-like ATPase, C-terminal domain"/>
    <property type="match status" value="1"/>
</dbReference>
<organism evidence="8 9">
    <name type="scientific">Candidatus Accumulibacter cognatus</name>
    <dbReference type="NCBI Taxonomy" id="2954383"/>
    <lineage>
        <taxon>Bacteria</taxon>
        <taxon>Pseudomonadati</taxon>
        <taxon>Pseudomonadota</taxon>
        <taxon>Betaproteobacteria</taxon>
        <taxon>Candidatus Accumulibacter</taxon>
    </lineage>
</organism>
<dbReference type="SMART" id="SM00091">
    <property type="entry name" value="PAS"/>
    <property type="match status" value="2"/>
</dbReference>
<dbReference type="SUPFAM" id="SSF55785">
    <property type="entry name" value="PYP-like sensor domain (PAS domain)"/>
    <property type="match status" value="2"/>
</dbReference>
<reference evidence="8" key="1">
    <citation type="submission" date="2014-02" db="EMBL/GenBank/DDBJ databases">
        <title>Expanding our view of genomic diversity in Candidatus Accumulibacter clades.</title>
        <authorList>
            <person name="Skennerton C.T."/>
            <person name="Barr J.J."/>
            <person name="Slater F.R."/>
            <person name="Bond P.L."/>
            <person name="Tyson G.W."/>
        </authorList>
    </citation>
    <scope>NUCLEOTIDE SEQUENCE [LARGE SCALE GENOMIC DNA]</scope>
</reference>
<feature type="domain" description="PAC" evidence="7">
    <location>
        <begin position="425"/>
        <end position="477"/>
    </location>
</feature>
<dbReference type="PROSITE" id="PS50113">
    <property type="entry name" value="PAC"/>
    <property type="match status" value="2"/>
</dbReference>
<dbReference type="SMART" id="SM00086">
    <property type="entry name" value="PAC"/>
    <property type="match status" value="2"/>
</dbReference>
<dbReference type="InterPro" id="IPR000700">
    <property type="entry name" value="PAS-assoc_C"/>
</dbReference>
<feature type="transmembrane region" description="Helical" evidence="4">
    <location>
        <begin position="309"/>
        <end position="332"/>
    </location>
</feature>
<dbReference type="EMBL" id="JDST02000098">
    <property type="protein sequence ID" value="KFB75231.1"/>
    <property type="molecule type" value="Genomic_DNA"/>
</dbReference>
<feature type="transmembrane region" description="Helical" evidence="4">
    <location>
        <begin position="353"/>
        <end position="370"/>
    </location>
</feature>
<keyword evidence="3" id="KW-0902">Two-component regulatory system</keyword>
<dbReference type="PANTHER" id="PTHR24421:SF59">
    <property type="entry name" value="OXYGEN SENSOR HISTIDINE KINASE NREB"/>
    <property type="match status" value="1"/>
</dbReference>
<evidence type="ECO:0000256" key="1">
    <source>
        <dbReference type="ARBA" id="ARBA00022679"/>
    </source>
</evidence>
<dbReference type="InterPro" id="IPR003594">
    <property type="entry name" value="HATPase_dom"/>
</dbReference>
<dbReference type="InterPro" id="IPR005467">
    <property type="entry name" value="His_kinase_dom"/>
</dbReference>
<dbReference type="InterPro" id="IPR036890">
    <property type="entry name" value="HATPase_C_sf"/>
</dbReference>
<evidence type="ECO:0000259" key="6">
    <source>
        <dbReference type="PROSITE" id="PS50112"/>
    </source>
</evidence>